<dbReference type="RefSeq" id="WP_211851552.1">
    <property type="nucleotide sequence ID" value="NZ_JAAGBB010000005.1"/>
</dbReference>
<protein>
    <submittedName>
        <fullName evidence="3">Autotransporter outer membrane beta-barrel domain-containing protein</fullName>
    </submittedName>
</protein>
<feature type="non-terminal residue" evidence="3">
    <location>
        <position position="420"/>
    </location>
</feature>
<evidence type="ECO:0000256" key="2">
    <source>
        <dbReference type="SAM" id="SignalP"/>
    </source>
</evidence>
<evidence type="ECO:0000313" key="3">
    <source>
        <dbReference type="EMBL" id="MBR0663966.1"/>
    </source>
</evidence>
<name>A0ABS5EUI6_9PROT</name>
<dbReference type="Pfam" id="PF12951">
    <property type="entry name" value="PATR"/>
    <property type="match status" value="2"/>
</dbReference>
<dbReference type="SUPFAM" id="SSF51126">
    <property type="entry name" value="Pectin lyase-like"/>
    <property type="match status" value="1"/>
</dbReference>
<gene>
    <name evidence="3" type="ORF">GXW71_06300</name>
</gene>
<dbReference type="InterPro" id="IPR013425">
    <property type="entry name" value="Autotrns_rpt"/>
</dbReference>
<dbReference type="EMBL" id="JAAGBB010000005">
    <property type="protein sequence ID" value="MBR0663966.1"/>
    <property type="molecule type" value="Genomic_DNA"/>
</dbReference>
<accession>A0ABS5EUI6</accession>
<reference evidence="4" key="1">
    <citation type="journal article" date="2021" name="Syst. Appl. Microbiol.">
        <title>Roseomonas hellenica sp. nov., isolated from roots of wild-growing Alkanna tinctoria.</title>
        <authorList>
            <person name="Rat A."/>
            <person name="Naranjo H.D."/>
            <person name="Lebbe L."/>
            <person name="Cnockaert M."/>
            <person name="Krigas N."/>
            <person name="Grigoriadou K."/>
            <person name="Maloupa E."/>
            <person name="Willems A."/>
        </authorList>
    </citation>
    <scope>NUCLEOTIDE SEQUENCE [LARGE SCALE GENOMIC DNA]</scope>
    <source>
        <strain evidence="4">LMG 31523</strain>
    </source>
</reference>
<organism evidence="3 4">
    <name type="scientific">Plastoroseomonas hellenica</name>
    <dbReference type="NCBI Taxonomy" id="2687306"/>
    <lineage>
        <taxon>Bacteria</taxon>
        <taxon>Pseudomonadati</taxon>
        <taxon>Pseudomonadota</taxon>
        <taxon>Alphaproteobacteria</taxon>
        <taxon>Acetobacterales</taxon>
        <taxon>Acetobacteraceae</taxon>
        <taxon>Plastoroseomonas</taxon>
    </lineage>
</organism>
<keyword evidence="1 2" id="KW-0732">Signal</keyword>
<dbReference type="NCBIfam" id="TIGR02601">
    <property type="entry name" value="autotrns_rpt"/>
    <property type="match status" value="1"/>
</dbReference>
<evidence type="ECO:0000313" key="4">
    <source>
        <dbReference type="Proteomes" id="UP001196870"/>
    </source>
</evidence>
<proteinExistence type="predicted"/>
<feature type="signal peptide" evidence="2">
    <location>
        <begin position="1"/>
        <end position="33"/>
    </location>
</feature>
<sequence length="420" mass="41970">MDKKETIGDSARRATARAIAFHLALLGSPLAIALAPLPAAANCVTAGLTTTCDGTSAPTTYTARIGEGPNEPDNRTVNVNGGRIEVGNSAVISLRDGNGILPGSLPTIHITGSAVLQNAATLDNGLYSAGNNVIEFRSNTYLLIDAGSQVLSTGNEIHAEAVNAIGTGNLIVNNGLIRADFAAALWFEAFTGLNTVVNNGTIQATTAPSILGSGDGVTAGASSLDFTNNGAILGNLIFGTGDDILRLHPGQSISGSLDGNLGNDQLYLSGTGNGVIDGVFPGFEQLFKNESGTWTITGAITGPSSVTVQAGTLIIAGNNSAYAGTVTVDAGGTLQGRAQVLPQAITDNGLVRFAQTDDGTYTGLITGTGAVEKTGAGVLTLAPAAAGGNTYSGGTIITQGVLAIAADNAIGAATGPLTFN</sequence>
<dbReference type="InterPro" id="IPR011050">
    <property type="entry name" value="Pectin_lyase_fold/virulence"/>
</dbReference>
<feature type="chain" id="PRO_5045599777" evidence="2">
    <location>
        <begin position="34"/>
        <end position="420"/>
    </location>
</feature>
<keyword evidence="4" id="KW-1185">Reference proteome</keyword>
<dbReference type="Proteomes" id="UP001196870">
    <property type="component" value="Unassembled WGS sequence"/>
</dbReference>
<comment type="caution">
    <text evidence="3">The sequence shown here is derived from an EMBL/GenBank/DDBJ whole genome shotgun (WGS) entry which is preliminary data.</text>
</comment>
<evidence type="ECO:0000256" key="1">
    <source>
        <dbReference type="ARBA" id="ARBA00022729"/>
    </source>
</evidence>